<dbReference type="InterPro" id="IPR056785">
    <property type="entry name" value="YkcA/B-like_C"/>
</dbReference>
<evidence type="ECO:0000259" key="10">
    <source>
        <dbReference type="Pfam" id="PF13231"/>
    </source>
</evidence>
<evidence type="ECO:0000256" key="2">
    <source>
        <dbReference type="ARBA" id="ARBA00022475"/>
    </source>
</evidence>
<feature type="transmembrane region" description="Helical" evidence="9">
    <location>
        <begin position="432"/>
        <end position="452"/>
    </location>
</feature>
<keyword evidence="2" id="KW-1003">Cell membrane</keyword>
<feature type="transmembrane region" description="Helical" evidence="9">
    <location>
        <begin position="52"/>
        <end position="70"/>
    </location>
</feature>
<feature type="compositionally biased region" description="Gly residues" evidence="8">
    <location>
        <begin position="557"/>
        <end position="583"/>
    </location>
</feature>
<evidence type="ECO:0000256" key="8">
    <source>
        <dbReference type="SAM" id="MobiDB-lite"/>
    </source>
</evidence>
<feature type="transmembrane region" description="Helical" evidence="9">
    <location>
        <begin position="166"/>
        <end position="185"/>
    </location>
</feature>
<dbReference type="Proteomes" id="UP001500213">
    <property type="component" value="Unassembled WGS sequence"/>
</dbReference>
<feature type="transmembrane region" description="Helical" evidence="9">
    <location>
        <begin position="192"/>
        <end position="210"/>
    </location>
</feature>
<feature type="compositionally biased region" description="Gly residues" evidence="8">
    <location>
        <begin position="629"/>
        <end position="648"/>
    </location>
</feature>
<evidence type="ECO:0000256" key="3">
    <source>
        <dbReference type="ARBA" id="ARBA00022676"/>
    </source>
</evidence>
<feature type="transmembrane region" description="Helical" evidence="9">
    <location>
        <begin position="216"/>
        <end position="249"/>
    </location>
</feature>
<keyword evidence="13" id="KW-1185">Reference proteome</keyword>
<feature type="transmembrane region" description="Helical" evidence="9">
    <location>
        <begin position="516"/>
        <end position="538"/>
    </location>
</feature>
<evidence type="ECO:0000256" key="7">
    <source>
        <dbReference type="ARBA" id="ARBA00023136"/>
    </source>
</evidence>
<evidence type="ECO:0000313" key="12">
    <source>
        <dbReference type="EMBL" id="GAA4186077.1"/>
    </source>
</evidence>
<keyword evidence="3" id="KW-0328">Glycosyltransferase</keyword>
<evidence type="ECO:0000256" key="1">
    <source>
        <dbReference type="ARBA" id="ARBA00004651"/>
    </source>
</evidence>
<comment type="caution">
    <text evidence="12">The sequence shown here is derived from an EMBL/GenBank/DDBJ whole genome shotgun (WGS) entry which is preliminary data.</text>
</comment>
<feature type="transmembrane region" description="Helical" evidence="9">
    <location>
        <begin position="261"/>
        <end position="282"/>
    </location>
</feature>
<feature type="compositionally biased region" description="Low complexity" evidence="8">
    <location>
        <begin position="584"/>
        <end position="602"/>
    </location>
</feature>
<evidence type="ECO:0000256" key="6">
    <source>
        <dbReference type="ARBA" id="ARBA00022989"/>
    </source>
</evidence>
<dbReference type="PANTHER" id="PTHR33908">
    <property type="entry name" value="MANNOSYLTRANSFERASE YKCB-RELATED"/>
    <property type="match status" value="1"/>
</dbReference>
<feature type="transmembrane region" description="Helical" evidence="9">
    <location>
        <begin position="408"/>
        <end position="426"/>
    </location>
</feature>
<reference evidence="13" key="1">
    <citation type="journal article" date="2019" name="Int. J. Syst. Evol. Microbiol.">
        <title>The Global Catalogue of Microorganisms (GCM) 10K type strain sequencing project: providing services to taxonomists for standard genome sequencing and annotation.</title>
        <authorList>
            <consortium name="The Broad Institute Genomics Platform"/>
            <consortium name="The Broad Institute Genome Sequencing Center for Infectious Disease"/>
            <person name="Wu L."/>
            <person name="Ma J."/>
        </authorList>
    </citation>
    <scope>NUCLEOTIDE SEQUENCE [LARGE SCALE GENOMIC DNA]</scope>
    <source>
        <strain evidence="13">JCM 17593</strain>
    </source>
</reference>
<feature type="domain" description="Putative mannosyltransferase YkcA/B-like C-terminal" evidence="11">
    <location>
        <begin position="660"/>
        <end position="743"/>
    </location>
</feature>
<evidence type="ECO:0000256" key="4">
    <source>
        <dbReference type="ARBA" id="ARBA00022679"/>
    </source>
</evidence>
<gene>
    <name evidence="12" type="ORF">GCM10022288_09060</name>
</gene>
<feature type="compositionally biased region" description="Gly residues" evidence="8">
    <location>
        <begin position="319"/>
        <end position="328"/>
    </location>
</feature>
<proteinExistence type="predicted"/>
<dbReference type="InterPro" id="IPR038731">
    <property type="entry name" value="RgtA/B/C-like"/>
</dbReference>
<keyword evidence="4" id="KW-0808">Transferase</keyword>
<evidence type="ECO:0000259" key="11">
    <source>
        <dbReference type="Pfam" id="PF24878"/>
    </source>
</evidence>
<feature type="compositionally biased region" description="Low complexity" evidence="8">
    <location>
        <begin position="329"/>
        <end position="338"/>
    </location>
</feature>
<keyword evidence="7 9" id="KW-0472">Membrane</keyword>
<dbReference type="RefSeq" id="WP_344774255.1">
    <property type="nucleotide sequence ID" value="NZ_BAABBX010000005.1"/>
</dbReference>
<dbReference type="PANTHER" id="PTHR33908:SF3">
    <property type="entry name" value="UNDECAPRENYL PHOSPHATE-ALPHA-4-AMINO-4-DEOXY-L-ARABINOSE ARABINOSYL TRANSFERASE"/>
    <property type="match status" value="1"/>
</dbReference>
<organism evidence="12 13">
    <name type="scientific">Gryllotalpicola kribbensis</name>
    <dbReference type="NCBI Taxonomy" id="993084"/>
    <lineage>
        <taxon>Bacteria</taxon>
        <taxon>Bacillati</taxon>
        <taxon>Actinomycetota</taxon>
        <taxon>Actinomycetes</taxon>
        <taxon>Micrococcales</taxon>
        <taxon>Microbacteriaceae</taxon>
        <taxon>Gryllotalpicola</taxon>
    </lineage>
</organism>
<sequence length="762" mass="76352">METSLVQLTTTDHPLTENTDAVAEHPGAASAPRRRGDALRRLFLGSPGDPRWLRPAFWLLLAVTAVVYLTDLTVSGYANSFYAAAVQAGTKSWKAWFFGSLDSANFITVDKPPASLWVMGLSARLFGFSSFSLLFPQALMAVGSVALTWGTVRRTLTRLGATTANVGALVAGFVVAFTPAAAMMFRFDNPDALLVLLMTAGAYCVVRALPRGSWRWLALAGVALGFAFLTKMLQGLLVLPAFAVVYLLAARTGWGRRIVGLLIAAGSLVVSAGWWVLAVALWPASARPYIGGSTNNTVLELVFGYNGLGRIFGGDGNGGGGGAPGGSTSGQSGMPDFSGGDGGGAPGGGGMGGAAGSSFGGSTGLGRLFSSEMGLEASWLIPAALIALVLGLAVVGRRRLADPARAGLLLWGGWLVVTGLVFSYMSGTIHPYYTVALVPAIGGLVGTGGALLWKARSRWIGRVGLAAMIAASAGWAWCLLNENPSWQPWLRWTILAVGILSAAAVLVGSVPAMRKLVAVGVLAGIVSGLAGTTAYSLATVAVGHTGSIPSVGPAGSSSGGFGGGGMPGGGQGDGQGGAPGGAPGTSSGQGPQQGGSSSQSSGTDSDNPDADSQGFPGGGTSGPQSQVDGGQGGAPSGGGAGAGGMGGGTTSSALTKLLTSADATWAAAVNGSQSAAQLELDTDTAVMAIGGWSSDPAPTLAEFKKYVAEGKIGYYISSGGMGGGMPGGSSSYATQIEQWVAKNFTAKTVGGQTIYDLSSAKS</sequence>
<dbReference type="EMBL" id="BAABBX010000005">
    <property type="protein sequence ID" value="GAA4186077.1"/>
    <property type="molecule type" value="Genomic_DNA"/>
</dbReference>
<name>A0ABP8ALV3_9MICO</name>
<accession>A0ABP8ALV3</accession>
<evidence type="ECO:0000256" key="9">
    <source>
        <dbReference type="SAM" id="Phobius"/>
    </source>
</evidence>
<comment type="subcellular location">
    <subcellularLocation>
        <location evidence="1">Cell membrane</location>
        <topology evidence="1">Multi-pass membrane protein</topology>
    </subcellularLocation>
</comment>
<feature type="transmembrane region" description="Helical" evidence="9">
    <location>
        <begin position="377"/>
        <end position="396"/>
    </location>
</feature>
<feature type="transmembrane region" description="Helical" evidence="9">
    <location>
        <begin position="489"/>
        <end position="509"/>
    </location>
</feature>
<evidence type="ECO:0000256" key="5">
    <source>
        <dbReference type="ARBA" id="ARBA00022692"/>
    </source>
</evidence>
<evidence type="ECO:0000313" key="13">
    <source>
        <dbReference type="Proteomes" id="UP001500213"/>
    </source>
</evidence>
<dbReference type="InterPro" id="IPR050297">
    <property type="entry name" value="LipidA_mod_glycosyltrf_83"/>
</dbReference>
<dbReference type="Pfam" id="PF24878">
    <property type="entry name" value="YkcB_C"/>
    <property type="match status" value="1"/>
</dbReference>
<protein>
    <submittedName>
        <fullName evidence="12">Glycosyltransferase family 39 protein</fullName>
    </submittedName>
</protein>
<feature type="transmembrane region" description="Helical" evidence="9">
    <location>
        <begin position="125"/>
        <end position="146"/>
    </location>
</feature>
<feature type="transmembrane region" description="Helical" evidence="9">
    <location>
        <begin position="459"/>
        <end position="477"/>
    </location>
</feature>
<dbReference type="Pfam" id="PF13231">
    <property type="entry name" value="PMT_2"/>
    <property type="match status" value="1"/>
</dbReference>
<keyword evidence="6 9" id="KW-1133">Transmembrane helix</keyword>
<keyword evidence="5 9" id="KW-0812">Transmembrane</keyword>
<feature type="region of interest" description="Disordered" evidence="8">
    <location>
        <begin position="319"/>
        <end position="345"/>
    </location>
</feature>
<feature type="domain" description="Glycosyltransferase RgtA/B/C/D-like" evidence="10">
    <location>
        <begin position="110"/>
        <end position="274"/>
    </location>
</feature>
<feature type="region of interest" description="Disordered" evidence="8">
    <location>
        <begin position="551"/>
        <end position="648"/>
    </location>
</feature>